<dbReference type="Proteomes" id="UP001224775">
    <property type="component" value="Unassembled WGS sequence"/>
</dbReference>
<dbReference type="EMBL" id="JATAAI010000015">
    <property type="protein sequence ID" value="KAK1740390.1"/>
    <property type="molecule type" value="Genomic_DNA"/>
</dbReference>
<comment type="caution">
    <text evidence="2">The sequence shown here is derived from an EMBL/GenBank/DDBJ whole genome shotgun (WGS) entry which is preliminary data.</text>
</comment>
<gene>
    <name evidence="2" type="ORF">QTG54_008485</name>
</gene>
<feature type="region of interest" description="Disordered" evidence="1">
    <location>
        <begin position="334"/>
        <end position="354"/>
    </location>
</feature>
<feature type="compositionally biased region" description="Polar residues" evidence="1">
    <location>
        <begin position="161"/>
        <end position="178"/>
    </location>
</feature>
<feature type="compositionally biased region" description="Low complexity" evidence="1">
    <location>
        <begin position="335"/>
        <end position="352"/>
    </location>
</feature>
<keyword evidence="3" id="KW-1185">Reference proteome</keyword>
<dbReference type="AlphaFoldDB" id="A0AAD8Y8A6"/>
<sequence>MTSSTNNNDDTTTKATCGISSPLASCTEACQSISNIALPSNELTCLHPVHYFKLHNPNNHHVDDYEAHHEDHIAGSGSPVMYSNHAPMLMSRGLTKCEYCGSSNVDRCEGVREVHDHFGEYQRKMFGQHYDAGNHNHNHHGNAVENDESQYYNTEDDYFHNTAQHNTTNDNQYQPNNHNDAHSTSSTSTSSQPPPTCHRPKLFFLKKRPPFANSNDGWNIQTQHRQHLFEPPSSMEGVGRGYGEVRGQLGDYCTVNYASPKFLNGSGGNNGMVSMKKGYKMIQRSHSLPVGVAGGSSLPGNGGGEACGSVCGETEITFLSASHNGGRRSTVVRMSSHNGTTTNNNDSDTGRSLSPLQWVNGSEIKGVMNWFA</sequence>
<name>A0AAD8Y8A6_9STRA</name>
<evidence type="ECO:0000313" key="2">
    <source>
        <dbReference type="EMBL" id="KAK1740390.1"/>
    </source>
</evidence>
<protein>
    <submittedName>
        <fullName evidence="2">Uncharacterized protein</fullName>
    </submittedName>
</protein>
<evidence type="ECO:0000256" key="1">
    <source>
        <dbReference type="SAM" id="MobiDB-lite"/>
    </source>
</evidence>
<organism evidence="2 3">
    <name type="scientific">Skeletonema marinoi</name>
    <dbReference type="NCBI Taxonomy" id="267567"/>
    <lineage>
        <taxon>Eukaryota</taxon>
        <taxon>Sar</taxon>
        <taxon>Stramenopiles</taxon>
        <taxon>Ochrophyta</taxon>
        <taxon>Bacillariophyta</taxon>
        <taxon>Coscinodiscophyceae</taxon>
        <taxon>Thalassiosirophycidae</taxon>
        <taxon>Thalassiosirales</taxon>
        <taxon>Skeletonemataceae</taxon>
        <taxon>Skeletonema</taxon>
        <taxon>Skeletonema marinoi-dohrnii complex</taxon>
    </lineage>
</organism>
<reference evidence="2" key="1">
    <citation type="submission" date="2023-06" db="EMBL/GenBank/DDBJ databases">
        <title>Survivors Of The Sea: Transcriptome response of Skeletonema marinoi to long-term dormancy.</title>
        <authorList>
            <person name="Pinder M.I.M."/>
            <person name="Kourtchenko O."/>
            <person name="Robertson E.K."/>
            <person name="Larsson T."/>
            <person name="Maumus F."/>
            <person name="Osuna-Cruz C.M."/>
            <person name="Vancaester E."/>
            <person name="Stenow R."/>
            <person name="Vandepoele K."/>
            <person name="Ploug H."/>
            <person name="Bruchert V."/>
            <person name="Godhe A."/>
            <person name="Topel M."/>
        </authorList>
    </citation>
    <scope>NUCLEOTIDE SEQUENCE</scope>
    <source>
        <strain evidence="2">R05AC</strain>
    </source>
</reference>
<accession>A0AAD8Y8A6</accession>
<evidence type="ECO:0000313" key="3">
    <source>
        <dbReference type="Proteomes" id="UP001224775"/>
    </source>
</evidence>
<proteinExistence type="predicted"/>
<feature type="region of interest" description="Disordered" evidence="1">
    <location>
        <begin position="161"/>
        <end position="201"/>
    </location>
</feature>